<comment type="caution">
    <text evidence="4">The sequence shown here is derived from an EMBL/GenBank/DDBJ whole genome shotgun (WGS) entry which is preliminary data.</text>
</comment>
<evidence type="ECO:0000313" key="5">
    <source>
        <dbReference type="Proteomes" id="UP001642483"/>
    </source>
</evidence>
<keyword evidence="2" id="KW-0964">Secreted</keyword>
<organism evidence="4 5">
    <name type="scientific">Clavelina lepadiformis</name>
    <name type="common">Light-bulb sea squirt</name>
    <name type="synonym">Ascidia lepadiformis</name>
    <dbReference type="NCBI Taxonomy" id="159417"/>
    <lineage>
        <taxon>Eukaryota</taxon>
        <taxon>Metazoa</taxon>
        <taxon>Chordata</taxon>
        <taxon>Tunicata</taxon>
        <taxon>Ascidiacea</taxon>
        <taxon>Aplousobranchia</taxon>
        <taxon>Clavelinidae</taxon>
        <taxon>Clavelina</taxon>
    </lineage>
</organism>
<dbReference type="Proteomes" id="UP001642483">
    <property type="component" value="Unassembled WGS sequence"/>
</dbReference>
<comment type="subcellular location">
    <subcellularLocation>
        <location evidence="1">Secreted</location>
    </subcellularLocation>
</comment>
<keyword evidence="3" id="KW-0732">Signal</keyword>
<gene>
    <name evidence="4" type="ORF">CVLEPA_LOCUS27959</name>
</gene>
<dbReference type="PANTHER" id="PTHR20914">
    <property type="entry name" value="LY6/PLAUR DOMAIN-CONTAINING PROTEIN 8"/>
    <property type="match status" value="1"/>
</dbReference>
<proteinExistence type="predicted"/>
<dbReference type="InterPro" id="IPR050918">
    <property type="entry name" value="CNF-like_PLA2_Inhibitor"/>
</dbReference>
<evidence type="ECO:0000256" key="1">
    <source>
        <dbReference type="ARBA" id="ARBA00004613"/>
    </source>
</evidence>
<feature type="signal peptide" evidence="3">
    <location>
        <begin position="1"/>
        <end position="22"/>
    </location>
</feature>
<dbReference type="PANTHER" id="PTHR20914:SF9">
    <property type="entry name" value="COILED, ISOFORM A"/>
    <property type="match status" value="1"/>
</dbReference>
<dbReference type="InterPro" id="IPR045860">
    <property type="entry name" value="Snake_toxin-like_sf"/>
</dbReference>
<feature type="chain" id="PRO_5045705943" evidence="3">
    <location>
        <begin position="23"/>
        <end position="514"/>
    </location>
</feature>
<dbReference type="EMBL" id="CAWYQH010000141">
    <property type="protein sequence ID" value="CAK8694598.1"/>
    <property type="molecule type" value="Genomic_DNA"/>
</dbReference>
<name>A0ABP0GS81_CLALP</name>
<dbReference type="SUPFAM" id="SSF57302">
    <property type="entry name" value="Snake toxin-like"/>
    <property type="match status" value="1"/>
</dbReference>
<keyword evidence="5" id="KW-1185">Reference proteome</keyword>
<evidence type="ECO:0000256" key="3">
    <source>
        <dbReference type="SAM" id="SignalP"/>
    </source>
</evidence>
<accession>A0ABP0GS81</accession>
<dbReference type="Gene3D" id="2.10.60.10">
    <property type="entry name" value="CD59"/>
    <property type="match status" value="1"/>
</dbReference>
<sequence length="514" mass="57586">MIRLQLLVVLIALQCFKKNASAVSPNIFEKIRYMSSAVVHENSLQCYRLNSNRTITPHSCSPMMDRCITVDLVVQSHDVHLYGCATSQQCNSPAQICEQIKKHVPPQIHITRCSIRCCVQEDCNKPSHTDELSAKNELTSWDRSVLDSIQEYLNGDQPPSRTITSANKIETFPADDDASLTCYLGEDNVLSSKKCPSNWECGTIALGIDQTNGLDLTHVKMYNCFSSTACANPKALCQIFKKSVTRVHIVDCSLTCCKTNLCNKQVFETSSPTLSYFAYTYVTLMKLDIAEAVPNILENGLTCYETGTNLQTKLRQCPPNKNRCGVVSLTSGPSQEKTNFYTCEASTNCNNKAEYCAEIKSHLPEKQISHCSVSCCSDNKCNEPKADALATQDNDFYFPLLPTILLEPVIKQLNCYQENCRSGNVTLRHCRGAEECATLELEDNSKLPRGKKTFYICMPRMECEHPTRTCDYIKRHPPKGMTIYKCNLKCCSKDGCNKPKKETALQKDDTSNML</sequence>
<reference evidence="4 5" key="1">
    <citation type="submission" date="2024-02" db="EMBL/GenBank/DDBJ databases">
        <authorList>
            <person name="Daric V."/>
            <person name="Darras S."/>
        </authorList>
    </citation>
    <scope>NUCLEOTIDE SEQUENCE [LARGE SCALE GENOMIC DNA]</scope>
</reference>
<protein>
    <submittedName>
        <fullName evidence="4">Uncharacterized protein</fullName>
    </submittedName>
</protein>
<evidence type="ECO:0000313" key="4">
    <source>
        <dbReference type="EMBL" id="CAK8694598.1"/>
    </source>
</evidence>
<evidence type="ECO:0000256" key="2">
    <source>
        <dbReference type="ARBA" id="ARBA00022525"/>
    </source>
</evidence>